<dbReference type="Gene3D" id="3.30.200.20">
    <property type="entry name" value="Phosphorylase Kinase, domain 1"/>
    <property type="match status" value="1"/>
</dbReference>
<dbReference type="EC" id="2.7.11.1" evidence="1"/>
<dbReference type="GO" id="GO:0005524">
    <property type="term" value="F:ATP binding"/>
    <property type="evidence" value="ECO:0007669"/>
    <property type="project" value="UniProtKB-KW"/>
</dbReference>
<proteinExistence type="predicted"/>
<dbReference type="PANTHER" id="PTHR43289">
    <property type="entry name" value="MITOGEN-ACTIVATED PROTEIN KINASE KINASE KINASE 20-RELATED"/>
    <property type="match status" value="1"/>
</dbReference>
<dbReference type="PROSITE" id="PS00108">
    <property type="entry name" value="PROTEIN_KINASE_ST"/>
    <property type="match status" value="1"/>
</dbReference>
<dbReference type="SMART" id="SM00220">
    <property type="entry name" value="S_TKc"/>
    <property type="match status" value="1"/>
</dbReference>
<keyword evidence="2" id="KW-0723">Serine/threonine-protein kinase</keyword>
<keyword evidence="5" id="KW-0418">Kinase</keyword>
<protein>
    <recommendedName>
        <fullName evidence="1">non-specific serine/threonine protein kinase</fullName>
        <ecNumber evidence="1">2.7.11.1</ecNumber>
    </recommendedName>
</protein>
<keyword evidence="3" id="KW-0808">Transferase</keyword>
<evidence type="ECO:0000313" key="11">
    <source>
        <dbReference type="Proteomes" id="UP000030013"/>
    </source>
</evidence>
<dbReference type="SUPFAM" id="SSF56112">
    <property type="entry name" value="Protein kinase-like (PK-like)"/>
    <property type="match status" value="1"/>
</dbReference>
<dbReference type="STRING" id="1385519.N801_00875"/>
<dbReference type="AlphaFoldDB" id="A0A0A0JLK1"/>
<keyword evidence="11" id="KW-1185">Reference proteome</keyword>
<dbReference type="Gene3D" id="1.10.510.10">
    <property type="entry name" value="Transferase(Phosphotransferase) domain 1"/>
    <property type="match status" value="1"/>
</dbReference>
<dbReference type="CDD" id="cd14014">
    <property type="entry name" value="STKc_PknB_like"/>
    <property type="match status" value="1"/>
</dbReference>
<evidence type="ECO:0000256" key="2">
    <source>
        <dbReference type="ARBA" id="ARBA00022527"/>
    </source>
</evidence>
<evidence type="ECO:0000259" key="9">
    <source>
        <dbReference type="PROSITE" id="PS50011"/>
    </source>
</evidence>
<evidence type="ECO:0000256" key="8">
    <source>
        <dbReference type="SAM" id="Phobius"/>
    </source>
</evidence>
<evidence type="ECO:0000256" key="3">
    <source>
        <dbReference type="ARBA" id="ARBA00022679"/>
    </source>
</evidence>
<reference evidence="10 11" key="1">
    <citation type="submission" date="2013-08" db="EMBL/GenBank/DDBJ databases">
        <title>The genome sequence of Knoellia aerolata.</title>
        <authorList>
            <person name="Zhu W."/>
            <person name="Wang G."/>
        </authorList>
    </citation>
    <scope>NUCLEOTIDE SEQUENCE [LARGE SCALE GENOMIC DNA]</scope>
    <source>
        <strain evidence="10 11">DSM 18566</strain>
    </source>
</reference>
<dbReference type="PROSITE" id="PS50011">
    <property type="entry name" value="PROTEIN_KINASE_DOM"/>
    <property type="match status" value="1"/>
</dbReference>
<keyword evidence="4" id="KW-0547">Nucleotide-binding</keyword>
<gene>
    <name evidence="10" type="ORF">N801_00875</name>
</gene>
<sequence>MVWEAWDERLQRAVAIKQLHALPGVPEAEAELAKDRAMREARITARLHHPHAVPVFDAVEHDGQPCLVMQLVPSTPLSAVLRDEGPLPLGQVARIGGEVASALTAAHQLGIVHRDVKPGNILITADGKAHISDFGISHAMGDATLTRTGMIHGTPAYLAPEVARGEDASFPADVFSLGSTLYAALEGSPPFGSEGNSIALLHKVAAAQVPPPTRAGELTPFLLDMLSSEPDARPTMGEVTHRLAGIDADAVAPVTAPQDQQSPTAVLPAAAVVPSEAESGLDRLWDPQHDGEHGHPDQRAHDREPSAERRRRLSPWLLLAGAAVVAALVWLLASTLTDDTRGDTVEADGSSTGQTTPTAQPTASEPASPTTAAPTTAAPTTAAPTPTPTPT</sequence>
<comment type="caution">
    <text evidence="10">The sequence shown here is derived from an EMBL/GenBank/DDBJ whole genome shotgun (WGS) entry which is preliminary data.</text>
</comment>
<name>A0A0A0JLK1_9MICO</name>
<feature type="non-terminal residue" evidence="10">
    <location>
        <position position="391"/>
    </location>
</feature>
<feature type="compositionally biased region" description="Basic and acidic residues" evidence="7">
    <location>
        <begin position="280"/>
        <end position="308"/>
    </location>
</feature>
<feature type="region of interest" description="Disordered" evidence="7">
    <location>
        <begin position="277"/>
        <end position="308"/>
    </location>
</feature>
<evidence type="ECO:0000256" key="5">
    <source>
        <dbReference type="ARBA" id="ARBA00022777"/>
    </source>
</evidence>
<feature type="region of interest" description="Disordered" evidence="7">
    <location>
        <begin position="340"/>
        <end position="391"/>
    </location>
</feature>
<evidence type="ECO:0000313" key="10">
    <source>
        <dbReference type="EMBL" id="KGN37634.1"/>
    </source>
</evidence>
<evidence type="ECO:0000256" key="1">
    <source>
        <dbReference type="ARBA" id="ARBA00012513"/>
    </source>
</evidence>
<dbReference type="InterPro" id="IPR011009">
    <property type="entry name" value="Kinase-like_dom_sf"/>
</dbReference>
<keyword evidence="6" id="KW-0067">ATP-binding</keyword>
<dbReference type="EMBL" id="AVPL01000098">
    <property type="protein sequence ID" value="KGN37634.1"/>
    <property type="molecule type" value="Genomic_DNA"/>
</dbReference>
<evidence type="ECO:0000256" key="4">
    <source>
        <dbReference type="ARBA" id="ARBA00022741"/>
    </source>
</evidence>
<organism evidence="10 11">
    <name type="scientific">Knoellia aerolata DSM 18566</name>
    <dbReference type="NCBI Taxonomy" id="1385519"/>
    <lineage>
        <taxon>Bacteria</taxon>
        <taxon>Bacillati</taxon>
        <taxon>Actinomycetota</taxon>
        <taxon>Actinomycetes</taxon>
        <taxon>Micrococcales</taxon>
        <taxon>Intrasporangiaceae</taxon>
        <taxon>Knoellia</taxon>
    </lineage>
</organism>
<accession>A0A0A0JLK1</accession>
<keyword evidence="8" id="KW-1133">Transmembrane helix</keyword>
<keyword evidence="8" id="KW-0472">Membrane</keyword>
<feature type="domain" description="Protein kinase" evidence="9">
    <location>
        <begin position="1"/>
        <end position="244"/>
    </location>
</feature>
<evidence type="ECO:0000256" key="6">
    <source>
        <dbReference type="ARBA" id="ARBA00022840"/>
    </source>
</evidence>
<keyword evidence="8" id="KW-0812">Transmembrane</keyword>
<dbReference type="GO" id="GO:0004674">
    <property type="term" value="F:protein serine/threonine kinase activity"/>
    <property type="evidence" value="ECO:0007669"/>
    <property type="project" value="UniProtKB-KW"/>
</dbReference>
<evidence type="ECO:0000256" key="7">
    <source>
        <dbReference type="SAM" id="MobiDB-lite"/>
    </source>
</evidence>
<feature type="compositionally biased region" description="Low complexity" evidence="7">
    <location>
        <begin position="354"/>
        <end position="384"/>
    </location>
</feature>
<dbReference type="InterPro" id="IPR008271">
    <property type="entry name" value="Ser/Thr_kinase_AS"/>
</dbReference>
<dbReference type="InterPro" id="IPR000719">
    <property type="entry name" value="Prot_kinase_dom"/>
</dbReference>
<dbReference type="Pfam" id="PF00069">
    <property type="entry name" value="Pkinase"/>
    <property type="match status" value="1"/>
</dbReference>
<feature type="transmembrane region" description="Helical" evidence="8">
    <location>
        <begin position="313"/>
        <end position="333"/>
    </location>
</feature>
<dbReference type="Proteomes" id="UP000030013">
    <property type="component" value="Unassembled WGS sequence"/>
</dbReference>
<dbReference type="PANTHER" id="PTHR43289:SF6">
    <property type="entry name" value="SERINE_THREONINE-PROTEIN KINASE NEKL-3"/>
    <property type="match status" value="1"/>
</dbReference>
<dbReference type="eggNOG" id="COG0515">
    <property type="taxonomic scope" value="Bacteria"/>
</dbReference>